<dbReference type="EMBL" id="JADGJQ010000126">
    <property type="protein sequence ID" value="KAJ3168099.1"/>
    <property type="molecule type" value="Genomic_DNA"/>
</dbReference>
<gene>
    <name evidence="1" type="ORF">HDU87_001240</name>
</gene>
<reference evidence="1" key="1">
    <citation type="submission" date="2020-05" db="EMBL/GenBank/DDBJ databases">
        <title>Phylogenomic resolution of chytrid fungi.</title>
        <authorList>
            <person name="Stajich J.E."/>
            <person name="Amses K."/>
            <person name="Simmons R."/>
            <person name="Seto K."/>
            <person name="Myers J."/>
            <person name="Bonds A."/>
            <person name="Quandt C.A."/>
            <person name="Barry K."/>
            <person name="Liu P."/>
            <person name="Grigoriev I."/>
            <person name="Longcore J.E."/>
            <person name="James T.Y."/>
        </authorList>
    </citation>
    <scope>NUCLEOTIDE SEQUENCE</scope>
    <source>
        <strain evidence="1">JEL0379</strain>
    </source>
</reference>
<accession>A0AAD5TBA4</accession>
<proteinExistence type="predicted"/>
<dbReference type="AlphaFoldDB" id="A0AAD5TBA4"/>
<protein>
    <submittedName>
        <fullName evidence="1">Uncharacterized protein</fullName>
    </submittedName>
</protein>
<evidence type="ECO:0000313" key="2">
    <source>
        <dbReference type="Proteomes" id="UP001212152"/>
    </source>
</evidence>
<dbReference type="PANTHER" id="PTHR16897:SF2">
    <property type="entry name" value="OS03G0226600 PROTEIN"/>
    <property type="match status" value="1"/>
</dbReference>
<comment type="caution">
    <text evidence="1">The sequence shown here is derived from an EMBL/GenBank/DDBJ whole genome shotgun (WGS) entry which is preliminary data.</text>
</comment>
<organism evidence="1 2">
    <name type="scientific">Geranomyces variabilis</name>
    <dbReference type="NCBI Taxonomy" id="109894"/>
    <lineage>
        <taxon>Eukaryota</taxon>
        <taxon>Fungi</taxon>
        <taxon>Fungi incertae sedis</taxon>
        <taxon>Chytridiomycota</taxon>
        <taxon>Chytridiomycota incertae sedis</taxon>
        <taxon>Chytridiomycetes</taxon>
        <taxon>Spizellomycetales</taxon>
        <taxon>Powellomycetaceae</taxon>
        <taxon>Geranomyces</taxon>
    </lineage>
</organism>
<dbReference type="PANTHER" id="PTHR16897">
    <property type="entry name" value="OS10G0105400 PROTEIN"/>
    <property type="match status" value="1"/>
</dbReference>
<keyword evidence="2" id="KW-1185">Reference proteome</keyword>
<evidence type="ECO:0000313" key="1">
    <source>
        <dbReference type="EMBL" id="KAJ3168099.1"/>
    </source>
</evidence>
<sequence>MGESILPVSAIIKRGTANAGDALNIGGKGILARDLSAAPSCIDPRLSQVNQTCISGIVTESPRAVLLYTFEQIFTVAGLIPVTFDLQFSSIMSVAARVDVCLYDLAINPALIPHIAVEMSGSITLGTPSATLASLTAQGTIADARIPIGAKLQMATAPADLAKFSMAPTHLDVYDTCPVNGLVTLADPGFFVDSTAPIVSDSTAFQIPGQPTTSPVVFARFAAMDPESGMERVTVAVGWSPGDADIIAAREMPRDQGDSWAILIPPLELLDEKTVYVNVVYQNKQNLTTTTATPVFFDISPAVLTIWNDQTPLSSYNFSNIGVQHPRAALRKNMAYFTEDLSVNINGTSFTGFSDHLCFYYSIADGSAQNMTRWAIGTGLQRAEMANVVNWTFDLAAGTGVSSACAPVNVTHGQLYYLNLETTNSLGYVTAAASHPTMADLTPPPAGKMFFGTSPGSTMGGTIVNSTAFFSFIGFRDPESDTAYWHFAIGPSTDMDVNAIQSQPGRWQPFGSWTEYVVNEDYNSYVSLKIENLNMPEGNHIMCVQSTNFVGLVAISCTAGYIIDQTPPTGSARLTIDGNYKLTVHFSYADNLSSVQTVMVGLGDGADPNIADYVYLDVGNKPISNYTFQADLSNMQGQNVYAFLTIVDYASNSAVISSDTFSLDTVPPRPSQVWDGSSLTNDLSWIGQNSPLCASWTPFHSRVPVVFYQVSFGTGPNKADIIPWTDSQGPQTSYCINVDPAATQLIQTGVKIYASVRGYNTLRSDFTSAFSDGVTVDLTPPVDFAVNIKTATGSPVINDVAHVSVQWDSSSDPESGLDTYTAALFRKRGPDLTPLRDYAVGDLSMPLKTSAVLRGEPSSVVTGDSILVCVQAINKAGLSITSCSSPVTVDLDPPALVSRTYRAAEAPMTPFFVMKDQSIDFLWQWTALGGIFN</sequence>
<dbReference type="Proteomes" id="UP001212152">
    <property type="component" value="Unassembled WGS sequence"/>
</dbReference>
<name>A0AAD5TBA4_9FUNG</name>